<feature type="transmembrane region" description="Helical" evidence="6">
    <location>
        <begin position="112"/>
        <end position="133"/>
    </location>
</feature>
<evidence type="ECO:0000256" key="6">
    <source>
        <dbReference type="SAM" id="Phobius"/>
    </source>
</evidence>
<evidence type="ECO:0000256" key="1">
    <source>
        <dbReference type="ARBA" id="ARBA00004141"/>
    </source>
</evidence>
<dbReference type="AlphaFoldDB" id="A0AB34K9B8"/>
<evidence type="ECO:0000256" key="3">
    <source>
        <dbReference type="ARBA" id="ARBA00022692"/>
    </source>
</evidence>
<keyword evidence="8" id="KW-1185">Reference proteome</keyword>
<keyword evidence="3 6" id="KW-0812">Transmembrane</keyword>
<feature type="transmembrane region" description="Helical" evidence="6">
    <location>
        <begin position="20"/>
        <end position="44"/>
    </location>
</feature>
<keyword evidence="4 6" id="KW-1133">Transmembrane helix</keyword>
<dbReference type="PANTHER" id="PTHR31645">
    <property type="entry name" value="OLIGOPEPTIDE TRANSPORTER YGL114W-RELATED"/>
    <property type="match status" value="1"/>
</dbReference>
<dbReference type="GO" id="GO:0016020">
    <property type="term" value="C:membrane"/>
    <property type="evidence" value="ECO:0007669"/>
    <property type="project" value="UniProtKB-SubCell"/>
</dbReference>
<keyword evidence="5 6" id="KW-0472">Membrane</keyword>
<gene>
    <name evidence="7" type="ORF">AB1Y20_000674</name>
</gene>
<comment type="subcellular location">
    <subcellularLocation>
        <location evidence="1">Membrane</location>
        <topology evidence="1">Multi-pass membrane protein</topology>
    </subcellularLocation>
</comment>
<dbReference type="GO" id="GO:0035673">
    <property type="term" value="F:oligopeptide transmembrane transporter activity"/>
    <property type="evidence" value="ECO:0007669"/>
    <property type="project" value="InterPro"/>
</dbReference>
<feature type="transmembrane region" description="Helical" evidence="6">
    <location>
        <begin position="64"/>
        <end position="84"/>
    </location>
</feature>
<dbReference type="InterPro" id="IPR045035">
    <property type="entry name" value="YSL-like"/>
</dbReference>
<evidence type="ECO:0000256" key="4">
    <source>
        <dbReference type="ARBA" id="ARBA00022989"/>
    </source>
</evidence>
<evidence type="ECO:0000256" key="2">
    <source>
        <dbReference type="ARBA" id="ARBA00022448"/>
    </source>
</evidence>
<name>A0AB34K9B8_PRYPA</name>
<protein>
    <submittedName>
        <fullName evidence="7">Uncharacterized protein</fullName>
    </submittedName>
</protein>
<dbReference type="Proteomes" id="UP001515480">
    <property type="component" value="Unassembled WGS sequence"/>
</dbReference>
<evidence type="ECO:0000256" key="5">
    <source>
        <dbReference type="ARBA" id="ARBA00023136"/>
    </source>
</evidence>
<dbReference type="NCBIfam" id="TIGR00728">
    <property type="entry name" value="OPT_sfam"/>
    <property type="match status" value="1"/>
</dbReference>
<evidence type="ECO:0000313" key="8">
    <source>
        <dbReference type="Proteomes" id="UP001515480"/>
    </source>
</evidence>
<dbReference type="PANTHER" id="PTHR31645:SF0">
    <property type="entry name" value="OLIGOPEPTIDE TRANSPORTER YGL114W-RELATED"/>
    <property type="match status" value="1"/>
</dbReference>
<keyword evidence="2" id="KW-0813">Transport</keyword>
<proteinExistence type="predicted"/>
<feature type="transmembrane region" description="Helical" evidence="6">
    <location>
        <begin position="242"/>
        <end position="264"/>
    </location>
</feature>
<dbReference type="Pfam" id="PF03169">
    <property type="entry name" value="OPT"/>
    <property type="match status" value="1"/>
</dbReference>
<accession>A0AB34K9B8</accession>
<organism evidence="7 8">
    <name type="scientific">Prymnesium parvum</name>
    <name type="common">Toxic golden alga</name>
    <dbReference type="NCBI Taxonomy" id="97485"/>
    <lineage>
        <taxon>Eukaryota</taxon>
        <taxon>Haptista</taxon>
        <taxon>Haptophyta</taxon>
        <taxon>Prymnesiophyceae</taxon>
        <taxon>Prymnesiales</taxon>
        <taxon>Prymnesiaceae</taxon>
        <taxon>Prymnesium</taxon>
    </lineage>
</organism>
<sequence>MSHAPAPRLSPPRSIGVVSPMFNLPVGQVLLAVCLSCVIAILAVRALGQTDLNPVSAVGKLSQVVFAFVAPGHVVANIVAGALAEAGATQAGDLLQDLKTGHLLGCSPRAQYYAQLIGATASIFVTVAAYQLYDHVYGIPSAQFSAPVAHVWKDMAILMQQGSSALPESAVRYASGFAIAGATLSVIEHCSHSVKWIGYFLPSGVGFGVGMYVTPDWTIPRVVGAIVELTWRRRDPNSHDKYMLMVASGFVLGEGVWSILQLALKAMLH</sequence>
<dbReference type="InterPro" id="IPR004813">
    <property type="entry name" value="OPT"/>
</dbReference>
<reference evidence="7 8" key="1">
    <citation type="journal article" date="2024" name="Science">
        <title>Giant polyketide synthase enzymes in the biosynthesis of giant marine polyether toxins.</title>
        <authorList>
            <person name="Fallon T.R."/>
            <person name="Shende V.V."/>
            <person name="Wierzbicki I.H."/>
            <person name="Pendleton A.L."/>
            <person name="Watervoot N.F."/>
            <person name="Auber R.P."/>
            <person name="Gonzalez D.J."/>
            <person name="Wisecaver J.H."/>
            <person name="Moore B.S."/>
        </authorList>
    </citation>
    <scope>NUCLEOTIDE SEQUENCE [LARGE SCALE GENOMIC DNA]</scope>
    <source>
        <strain evidence="7 8">12B1</strain>
    </source>
</reference>
<dbReference type="EMBL" id="JBGBPQ010000001">
    <property type="protein sequence ID" value="KAL1529738.1"/>
    <property type="molecule type" value="Genomic_DNA"/>
</dbReference>
<comment type="caution">
    <text evidence="7">The sequence shown here is derived from an EMBL/GenBank/DDBJ whole genome shotgun (WGS) entry which is preliminary data.</text>
</comment>
<evidence type="ECO:0000313" key="7">
    <source>
        <dbReference type="EMBL" id="KAL1529738.1"/>
    </source>
</evidence>